<evidence type="ECO:0000256" key="3">
    <source>
        <dbReference type="ARBA" id="ARBA00022737"/>
    </source>
</evidence>
<dbReference type="PROSITE" id="PS50178">
    <property type="entry name" value="ZF_FYVE"/>
    <property type="match status" value="1"/>
</dbReference>
<feature type="region of interest" description="Disordered" evidence="10">
    <location>
        <begin position="1"/>
        <end position="23"/>
    </location>
</feature>
<feature type="region of interest" description="Disordered" evidence="10">
    <location>
        <begin position="865"/>
        <end position="1146"/>
    </location>
</feature>
<dbReference type="InterPro" id="IPR017455">
    <property type="entry name" value="Znf_FYVE-rel"/>
</dbReference>
<dbReference type="InterPro" id="IPR001478">
    <property type="entry name" value="PDZ"/>
</dbReference>
<accession>A0A8C0Z8S1</accession>
<feature type="domain" description="FYVE-type" evidence="13">
    <location>
        <begin position="20"/>
        <end position="76"/>
    </location>
</feature>
<dbReference type="FunFam" id="2.60.40.150:FF:000003">
    <property type="entry name" value="Regulating synaptic membrane exocytosis protein 2"/>
    <property type="match status" value="1"/>
</dbReference>
<gene>
    <name evidence="14" type="primary">RIMS2</name>
</gene>
<dbReference type="Proteomes" id="UP000694410">
    <property type="component" value="Unplaced"/>
</dbReference>
<dbReference type="InterPro" id="IPR036034">
    <property type="entry name" value="PDZ_sf"/>
</dbReference>
<dbReference type="FunFam" id="2.60.40.150:FF:000001">
    <property type="entry name" value="Regulating synaptic membrane exocytosis 3, isoform CRA_a"/>
    <property type="match status" value="1"/>
</dbReference>
<keyword evidence="4 9" id="KW-0863">Zinc-finger</keyword>
<keyword evidence="6" id="KW-0862">Zinc</keyword>
<feature type="region of interest" description="Disordered" evidence="10">
    <location>
        <begin position="107"/>
        <end position="465"/>
    </location>
</feature>
<protein>
    <submittedName>
        <fullName evidence="14">Regulating synaptic membrane exocytosis 2</fullName>
    </submittedName>
</protein>
<evidence type="ECO:0000259" key="12">
    <source>
        <dbReference type="PROSITE" id="PS50106"/>
    </source>
</evidence>
<dbReference type="InterPro" id="IPR054386">
    <property type="entry name" value="RIM_Znf"/>
</dbReference>
<feature type="compositionally biased region" description="Polar residues" evidence="10">
    <location>
        <begin position="412"/>
        <end position="423"/>
    </location>
</feature>
<feature type="compositionally biased region" description="Polar residues" evidence="10">
    <location>
        <begin position="129"/>
        <end position="162"/>
    </location>
</feature>
<dbReference type="Pfam" id="PF00595">
    <property type="entry name" value="PDZ"/>
    <property type="match status" value="1"/>
</dbReference>
<evidence type="ECO:0000256" key="9">
    <source>
        <dbReference type="PROSITE-ProRule" id="PRU00091"/>
    </source>
</evidence>
<feature type="compositionally biased region" description="Basic and acidic residues" evidence="10">
    <location>
        <begin position="247"/>
        <end position="268"/>
    </location>
</feature>
<evidence type="ECO:0000259" key="11">
    <source>
        <dbReference type="PROSITE" id="PS50004"/>
    </source>
</evidence>
<proteinExistence type="predicted"/>
<dbReference type="Gene3D" id="2.30.42.10">
    <property type="match status" value="1"/>
</dbReference>
<dbReference type="PANTHER" id="PTHR12157">
    <property type="entry name" value="REGULATING SYNAPTIC MEMBRANE EXOCYTOSIS PROTEIN"/>
    <property type="match status" value="1"/>
</dbReference>
<feature type="compositionally biased region" description="Basic and acidic residues" evidence="10">
    <location>
        <begin position="312"/>
        <end position="336"/>
    </location>
</feature>
<dbReference type="SUPFAM" id="SSF57903">
    <property type="entry name" value="FYVE/PHD zinc finger"/>
    <property type="match status" value="1"/>
</dbReference>
<dbReference type="SMART" id="SM00239">
    <property type="entry name" value="C2"/>
    <property type="match status" value="2"/>
</dbReference>
<feature type="region of interest" description="Disordered" evidence="10">
    <location>
        <begin position="1177"/>
        <end position="1202"/>
    </location>
</feature>
<feature type="domain" description="C2" evidence="11">
    <location>
        <begin position="676"/>
        <end position="799"/>
    </location>
</feature>
<keyword evidence="3" id="KW-0677">Repeat</keyword>
<feature type="region of interest" description="Disordered" evidence="10">
    <location>
        <begin position="1215"/>
        <end position="1242"/>
    </location>
</feature>
<dbReference type="CDD" id="cd04031">
    <property type="entry name" value="C2A_RIM1alpha"/>
    <property type="match status" value="1"/>
</dbReference>
<dbReference type="PROSITE" id="PS50004">
    <property type="entry name" value="C2"/>
    <property type="match status" value="2"/>
</dbReference>
<feature type="compositionally biased region" description="Low complexity" evidence="10">
    <location>
        <begin position="1113"/>
        <end position="1131"/>
    </location>
</feature>
<dbReference type="GO" id="GO:0042391">
    <property type="term" value="P:regulation of membrane potential"/>
    <property type="evidence" value="ECO:0007669"/>
    <property type="project" value="TreeGrafter"/>
</dbReference>
<dbReference type="GO" id="GO:0048788">
    <property type="term" value="C:cytoskeleton of presynaptic active zone"/>
    <property type="evidence" value="ECO:0007669"/>
    <property type="project" value="TreeGrafter"/>
</dbReference>
<dbReference type="SUPFAM" id="SSF50156">
    <property type="entry name" value="PDZ domain-like"/>
    <property type="match status" value="1"/>
</dbReference>
<dbReference type="SUPFAM" id="SSF49562">
    <property type="entry name" value="C2 domain (Calcium/lipid-binding domain, CaLB)"/>
    <property type="match status" value="2"/>
</dbReference>
<dbReference type="PANTHER" id="PTHR12157:SF15">
    <property type="entry name" value="REGULATING SYNAPTIC MEMBRANE EXOCYTOSIS PROTEIN 2"/>
    <property type="match status" value="1"/>
</dbReference>
<dbReference type="InterPro" id="IPR011011">
    <property type="entry name" value="Znf_FYVE_PHD"/>
</dbReference>
<dbReference type="GO" id="GO:0050806">
    <property type="term" value="P:positive regulation of synaptic transmission"/>
    <property type="evidence" value="ECO:0007669"/>
    <property type="project" value="TreeGrafter"/>
</dbReference>
<evidence type="ECO:0000256" key="4">
    <source>
        <dbReference type="ARBA" id="ARBA00022771"/>
    </source>
</evidence>
<dbReference type="PROSITE" id="PS50106">
    <property type="entry name" value="PDZ"/>
    <property type="match status" value="1"/>
</dbReference>
<dbReference type="FunFam" id="3.30.40.10:FF:000567">
    <property type="entry name" value="Regulating synaptic membrane exocytosis 1"/>
    <property type="match status" value="1"/>
</dbReference>
<dbReference type="CDD" id="cd06714">
    <property type="entry name" value="PDZ_RIM-like"/>
    <property type="match status" value="1"/>
</dbReference>
<dbReference type="Gene3D" id="2.60.40.150">
    <property type="entry name" value="C2 domain"/>
    <property type="match status" value="2"/>
</dbReference>
<evidence type="ECO:0000256" key="6">
    <source>
        <dbReference type="ARBA" id="ARBA00022833"/>
    </source>
</evidence>
<feature type="compositionally biased region" description="Basic residues" evidence="10">
    <location>
        <begin position="430"/>
        <end position="439"/>
    </location>
</feature>
<dbReference type="InterPro" id="IPR013083">
    <property type="entry name" value="Znf_RING/FYVE/PHD"/>
</dbReference>
<keyword evidence="7" id="KW-0770">Synapse</keyword>
<dbReference type="InterPro" id="IPR035892">
    <property type="entry name" value="C2_domain_sf"/>
</dbReference>
<name>A0A8C0Z8S1_CYACU</name>
<feature type="region of interest" description="Disordered" evidence="10">
    <location>
        <begin position="809"/>
        <end position="845"/>
    </location>
</feature>
<keyword evidence="15" id="KW-1185">Reference proteome</keyword>
<dbReference type="InterPro" id="IPR000008">
    <property type="entry name" value="C2_dom"/>
</dbReference>
<dbReference type="GO" id="GO:0031267">
    <property type="term" value="F:small GTPase binding"/>
    <property type="evidence" value="ECO:0007669"/>
    <property type="project" value="InterPro"/>
</dbReference>
<feature type="compositionally biased region" description="Basic and acidic residues" evidence="10">
    <location>
        <begin position="1080"/>
        <end position="1100"/>
    </location>
</feature>
<feature type="compositionally biased region" description="Polar residues" evidence="10">
    <location>
        <begin position="919"/>
        <end position="930"/>
    </location>
</feature>
<evidence type="ECO:0000256" key="5">
    <source>
        <dbReference type="ARBA" id="ARBA00022782"/>
    </source>
</evidence>
<comment type="subcellular location">
    <subcellularLocation>
        <location evidence="8">Synapse</location>
    </subcellularLocation>
</comment>
<dbReference type="GO" id="GO:2000300">
    <property type="term" value="P:regulation of synaptic vesicle exocytosis"/>
    <property type="evidence" value="ECO:0007669"/>
    <property type="project" value="TreeGrafter"/>
</dbReference>
<feature type="compositionally biased region" description="Basic and acidic residues" evidence="10">
    <location>
        <begin position="931"/>
        <end position="954"/>
    </location>
</feature>
<dbReference type="FunFam" id="2.30.42.10:FF:000003">
    <property type="entry name" value="Regulating synaptic membrane exocytosis protein 1, putative"/>
    <property type="match status" value="1"/>
</dbReference>
<reference evidence="14" key="1">
    <citation type="submission" date="2025-08" db="UniProtKB">
        <authorList>
            <consortium name="Ensembl"/>
        </authorList>
    </citation>
    <scope>IDENTIFICATION</scope>
</reference>
<dbReference type="GO" id="GO:0008270">
    <property type="term" value="F:zinc ion binding"/>
    <property type="evidence" value="ECO:0007669"/>
    <property type="project" value="UniProtKB-KW"/>
</dbReference>
<keyword evidence="1" id="KW-0597">Phosphoprotein</keyword>
<dbReference type="GO" id="GO:0044325">
    <property type="term" value="F:transmembrane transporter binding"/>
    <property type="evidence" value="ECO:0007669"/>
    <property type="project" value="TreeGrafter"/>
</dbReference>
<feature type="compositionally biased region" description="Basic and acidic residues" evidence="10">
    <location>
        <begin position="175"/>
        <end position="189"/>
    </location>
</feature>
<evidence type="ECO:0000259" key="13">
    <source>
        <dbReference type="PROSITE" id="PS50178"/>
    </source>
</evidence>
<dbReference type="GO" id="GO:0048791">
    <property type="term" value="P:calcium ion-regulated exocytosis of neurotransmitter"/>
    <property type="evidence" value="ECO:0007669"/>
    <property type="project" value="TreeGrafter"/>
</dbReference>
<evidence type="ECO:0000256" key="1">
    <source>
        <dbReference type="ARBA" id="ARBA00022553"/>
    </source>
</evidence>
<evidence type="ECO:0000256" key="8">
    <source>
        <dbReference type="ARBA" id="ARBA00034103"/>
    </source>
</evidence>
<dbReference type="CDD" id="cd04028">
    <property type="entry name" value="C2B_RIM1alpha"/>
    <property type="match status" value="1"/>
</dbReference>
<dbReference type="SMART" id="SM00228">
    <property type="entry name" value="PDZ"/>
    <property type="match status" value="1"/>
</dbReference>
<dbReference type="GO" id="GO:0048167">
    <property type="term" value="P:regulation of synaptic plasticity"/>
    <property type="evidence" value="ECO:0007669"/>
    <property type="project" value="TreeGrafter"/>
</dbReference>
<organism evidence="14 15">
    <name type="scientific">Cyanistes caeruleus</name>
    <name type="common">Eurasian blue tit</name>
    <name type="synonym">Parus caeruleus</name>
    <dbReference type="NCBI Taxonomy" id="156563"/>
    <lineage>
        <taxon>Eukaryota</taxon>
        <taxon>Metazoa</taxon>
        <taxon>Chordata</taxon>
        <taxon>Craniata</taxon>
        <taxon>Vertebrata</taxon>
        <taxon>Euteleostomi</taxon>
        <taxon>Archelosauria</taxon>
        <taxon>Archosauria</taxon>
        <taxon>Dinosauria</taxon>
        <taxon>Saurischia</taxon>
        <taxon>Theropoda</taxon>
        <taxon>Coelurosauria</taxon>
        <taxon>Aves</taxon>
        <taxon>Neognathae</taxon>
        <taxon>Neoaves</taxon>
        <taxon>Telluraves</taxon>
        <taxon>Australaves</taxon>
        <taxon>Passeriformes</taxon>
        <taxon>Paridae</taxon>
        <taxon>Cyanistes</taxon>
    </lineage>
</organism>
<dbReference type="Ensembl" id="ENSCCET00000004047.1">
    <property type="protein sequence ID" value="ENSCCEP00000002453.1"/>
    <property type="gene ID" value="ENSCCEG00000002702.1"/>
</dbReference>
<dbReference type="InterPro" id="IPR039032">
    <property type="entry name" value="Rim-like"/>
</dbReference>
<feature type="compositionally biased region" description="Polar residues" evidence="10">
    <location>
        <begin position="1014"/>
        <end position="1024"/>
    </location>
</feature>
<feature type="compositionally biased region" description="Polar residues" evidence="10">
    <location>
        <begin position="865"/>
        <end position="886"/>
    </location>
</feature>
<feature type="compositionally biased region" description="Basic and acidic residues" evidence="10">
    <location>
        <begin position="377"/>
        <end position="394"/>
    </location>
</feature>
<evidence type="ECO:0000256" key="7">
    <source>
        <dbReference type="ARBA" id="ARBA00023018"/>
    </source>
</evidence>
<evidence type="ECO:0000256" key="10">
    <source>
        <dbReference type="SAM" id="MobiDB-lite"/>
    </source>
</evidence>
<evidence type="ECO:0000313" key="15">
    <source>
        <dbReference type="Proteomes" id="UP000694410"/>
    </source>
</evidence>
<dbReference type="Pfam" id="PF22601">
    <property type="entry name" value="RIM2a_ZnF"/>
    <property type="match status" value="1"/>
</dbReference>
<keyword evidence="2" id="KW-0479">Metal-binding</keyword>
<feature type="compositionally biased region" description="Polar residues" evidence="10">
    <location>
        <begin position="354"/>
        <end position="365"/>
    </location>
</feature>
<feature type="compositionally biased region" description="Basic and acidic residues" evidence="10">
    <location>
        <begin position="1041"/>
        <end position="1052"/>
    </location>
</feature>
<reference evidence="14" key="2">
    <citation type="submission" date="2025-09" db="UniProtKB">
        <authorList>
            <consortium name="Ensembl"/>
        </authorList>
    </citation>
    <scope>IDENTIFICATION</scope>
</reference>
<feature type="region of interest" description="Disordered" evidence="10">
    <location>
        <begin position="617"/>
        <end position="648"/>
    </location>
</feature>
<feature type="domain" description="PDZ" evidence="12">
    <location>
        <begin position="523"/>
        <end position="609"/>
    </location>
</feature>
<feature type="compositionally biased region" description="Basic and acidic residues" evidence="10">
    <location>
        <begin position="962"/>
        <end position="984"/>
    </location>
</feature>
<keyword evidence="5" id="KW-0221">Differentiation</keyword>
<feature type="compositionally biased region" description="Basic and acidic residues" evidence="10">
    <location>
        <begin position="284"/>
        <end position="303"/>
    </location>
</feature>
<dbReference type="Pfam" id="PF00168">
    <property type="entry name" value="C2"/>
    <property type="match status" value="2"/>
</dbReference>
<evidence type="ECO:0000313" key="14">
    <source>
        <dbReference type="Ensembl" id="ENSCCEP00000002453.1"/>
    </source>
</evidence>
<feature type="compositionally biased region" description="Basic and acidic residues" evidence="10">
    <location>
        <begin position="1"/>
        <end position="21"/>
    </location>
</feature>
<sequence>MYKEQVKKMGEESQQHQEQKGDAPTCGICHKTKFADGCGHNCSYCQTKFCARCGGRVSLRSNKVMWVCNLCRKQQEILTKSGAWFYNSGSHAPQQPDQEGIRALRNEEAPQEKKAKLQEHPQYQGPSGDISTQALDKNRSQGLTRQDSIKNGSTVKHQVTSDTSDRKRSPSISREQSRRYDQRDERDEYSQYATSDSAMPRSPSDYSDRRSQRGPQLYEEPELGDYRDSNRRSRRRSKEYSVEEEDAQSREEYERQRREEEYQARYRSDPNLARYPVKPQPYEEQMRIHAEVSRARHERRHSDVSLANTELEDSRMSMLRMERPSRQRSVSERRAAMENQRSYSMERTREAQGPSPNRQRTTNHSPPTPRRSPIPLERPDMRRSDSLRKQHHLDPSSAVRKTKREKMETMLRNDSLSSDQSESVRPPPPKPHKTKKGGKMRQVSLSSSEEELASTPEYTSCDDVEIESESVSEKGDMDYNWLDHTSWHSSEASPMSLHPVTWQPSKDGDRLIGRILLNKRLKDGSVPRDSGAMLGLKVVGGKMTESGRLCAFITKVKKGSLADTVGHLRPGDEVLEWNGRILQGATFEEVYNIILESKPEPQVELVVSRPIGDIPRIPDSTHAQLESSSSSFESQKMDRPSISVTSPMSPGMLRDVPQFLSGQLSSQSLSRRTTPFVPRVQIKLWYDKVGHQLIVTILGAKDLPSREDGRPRNPYVKIYFLPDRSDKNKRRTKTVKKTLEPKWNQTFIYSPVHRREFRERMLEITLWDQARVREEESEFLGEILIELETALLDDEPHWYKLQTHDVSSLPLPHPSPYLPRRQLHGESPTRRLQRSKRISDSEVSDYDCDDGIGVVSDYRHNGRDLQSSTLSVPEQVMSSNHCSRSGSPHRGDSIGRTRSWSPSVPPPQSRNVDQGLRGTRSTPAHYNTLNRMDRHRAVDDHYSPDRERNCEAADRQPYQRSRSTEQRPVLERTNSRSRSTERPDSNLIRSMPSLMTGRSAPPSPALPRSHPRTGSVQTSPSSTPVAGRRGRQLPQLPPKGTLERNNGDKEIESYEGAVDVEERSRQMKMNKYKQVAGSDSRLEQDYHTKYRSGRDPHRGSDNVSNKSSDSDVSDVSAVSRTSSASRFSSTSYMSVQSERPRGNKKISVFTSKMQSRQMAVSGKNMTKSTSISGEMYTLEKNDGSQSDTAVGTVGGGSKKRRSSIGAKMVAIVGLSRKSRSTSQLSQTEAGGKKLRSTVQRSTETGLAVEMRNWMTRQASRESTDGSMNSYSSEGNLIFPGVRLAADSQFSDFLDGLGPAQLVGRQTLATPSMGDIQVGMMDKKGQLEVEIIRARGLVVKPGSKTLPAPYVKVYLLENGVCIAKKKTKVARKTLEPLYQQLLSFEESPQGKVLQIIVWGDYGRMDHKSFMGVAQILLDELDLSNMGCNAILCSQGSCTHCALRKALSLVMPQKRSYPPMKPRYKSVSRHWKKGRI</sequence>
<feature type="domain" description="C2" evidence="11">
    <location>
        <begin position="1311"/>
        <end position="1430"/>
    </location>
</feature>
<dbReference type="GO" id="GO:0030154">
    <property type="term" value="P:cell differentiation"/>
    <property type="evidence" value="ECO:0007669"/>
    <property type="project" value="UniProtKB-KW"/>
</dbReference>
<dbReference type="GO" id="GO:0042734">
    <property type="term" value="C:presynaptic membrane"/>
    <property type="evidence" value="ECO:0007669"/>
    <property type="project" value="TreeGrafter"/>
</dbReference>
<dbReference type="Gene3D" id="3.30.40.10">
    <property type="entry name" value="Zinc/RING finger domain, C3HC4 (zinc finger)"/>
    <property type="match status" value="1"/>
</dbReference>
<feature type="compositionally biased region" description="Basic and acidic residues" evidence="10">
    <location>
        <begin position="107"/>
        <end position="119"/>
    </location>
</feature>
<evidence type="ECO:0000256" key="2">
    <source>
        <dbReference type="ARBA" id="ARBA00022723"/>
    </source>
</evidence>